<feature type="compositionally biased region" description="Low complexity" evidence="1">
    <location>
        <begin position="564"/>
        <end position="640"/>
    </location>
</feature>
<feature type="region of interest" description="Disordered" evidence="1">
    <location>
        <begin position="479"/>
        <end position="648"/>
    </location>
</feature>
<feature type="compositionally biased region" description="Polar residues" evidence="1">
    <location>
        <begin position="287"/>
        <end position="299"/>
    </location>
</feature>
<dbReference type="EMBL" id="JARKIK010000088">
    <property type="protein sequence ID" value="KAK8723619.1"/>
    <property type="molecule type" value="Genomic_DNA"/>
</dbReference>
<dbReference type="AlphaFoldDB" id="A0AAW0W384"/>
<name>A0AAW0W384_CHEQU</name>
<comment type="caution">
    <text evidence="2">The sequence shown here is derived from an EMBL/GenBank/DDBJ whole genome shotgun (WGS) entry which is preliminary data.</text>
</comment>
<organism evidence="2 3">
    <name type="scientific">Cherax quadricarinatus</name>
    <name type="common">Australian red claw crayfish</name>
    <dbReference type="NCBI Taxonomy" id="27406"/>
    <lineage>
        <taxon>Eukaryota</taxon>
        <taxon>Metazoa</taxon>
        <taxon>Ecdysozoa</taxon>
        <taxon>Arthropoda</taxon>
        <taxon>Crustacea</taxon>
        <taxon>Multicrustacea</taxon>
        <taxon>Malacostraca</taxon>
        <taxon>Eumalacostraca</taxon>
        <taxon>Eucarida</taxon>
        <taxon>Decapoda</taxon>
        <taxon>Pleocyemata</taxon>
        <taxon>Astacidea</taxon>
        <taxon>Parastacoidea</taxon>
        <taxon>Parastacidae</taxon>
        <taxon>Cherax</taxon>
    </lineage>
</organism>
<evidence type="ECO:0000313" key="3">
    <source>
        <dbReference type="Proteomes" id="UP001445076"/>
    </source>
</evidence>
<evidence type="ECO:0000313" key="2">
    <source>
        <dbReference type="EMBL" id="KAK8723619.1"/>
    </source>
</evidence>
<sequence>QPPKPALPVQHQQHSQPLKPAALSQNAAISSKPLMPSVSITPSFHKSPQISQPSPASIPSANQPKLGQAQSASPTKPVPAAVPIPASVIPLSIKPAQPAGPPTGPTQSLKPYASITPVTIAGQAQPPRLANAMPLPIQKPPQLPQQAKPMPPASSALNTSTKPPAATTPAATPTPHPKPSLTEILSQKPAVSEIPPHKAVETTKLSVDTIAKTQTIPSVNGVPVSKSPVKPINPLLPSKPTEAPSTETKPSLPPAVSLPKPASPVNKPKVETSVPQPKKEIVKESPSAKSSIENSTDAKTVNHADAKDEDIPDTPKKTRTPRQKREISAAETPGDERRSKRPRNPANLYQSPGLDSLNRVRKTDSSTTKSPQDKLIVFFRNEHVALRNSEGTFYLCQVAQNVFRNTRKIKIRWLSPEEPDNKSCNTYKPDYYDITDFDCILTTVSLERIDRYTLRLKPDEETRINNILKRAMDLEKGVVEDKQSVDPNHPDGLDLSLYTNEDQLKTRRKRSSTGKRKKKEESSGESGVESEEESDNSEAVAKVKGTRVSTPKSARKGTPKAAGKTSAKTPLKSTAKATPKAAVPPKATPKAAVPPKATPKAAVPPKATPKAAVAPKATPKAAVPPKATPKAAVSPKTTPKLGRRATRK</sequence>
<feature type="compositionally biased region" description="Low complexity" evidence="1">
    <location>
        <begin position="159"/>
        <end position="171"/>
    </location>
</feature>
<feature type="compositionally biased region" description="Low complexity" evidence="1">
    <location>
        <begin position="47"/>
        <end position="64"/>
    </location>
</feature>
<keyword evidence="3" id="KW-1185">Reference proteome</keyword>
<feature type="compositionally biased region" description="Basic and acidic residues" evidence="1">
    <location>
        <begin position="479"/>
        <end position="492"/>
    </location>
</feature>
<feature type="compositionally biased region" description="Basic residues" evidence="1">
    <location>
        <begin position="506"/>
        <end position="518"/>
    </location>
</feature>
<reference evidence="2 3" key="1">
    <citation type="journal article" date="2024" name="BMC Genomics">
        <title>Genome assembly of redclaw crayfish (Cherax quadricarinatus) provides insights into its immune adaptation and hypoxia tolerance.</title>
        <authorList>
            <person name="Liu Z."/>
            <person name="Zheng J."/>
            <person name="Li H."/>
            <person name="Fang K."/>
            <person name="Wang S."/>
            <person name="He J."/>
            <person name="Zhou D."/>
            <person name="Weng S."/>
            <person name="Chi M."/>
            <person name="Gu Z."/>
            <person name="He J."/>
            <person name="Li F."/>
            <person name="Wang M."/>
        </authorList>
    </citation>
    <scope>NUCLEOTIDE SEQUENCE [LARGE SCALE GENOMIC DNA]</scope>
    <source>
        <strain evidence="2">ZL_2023a</strain>
    </source>
</reference>
<protein>
    <submittedName>
        <fullName evidence="2">Uncharacterized protein</fullName>
    </submittedName>
</protein>
<feature type="region of interest" description="Disordered" evidence="1">
    <location>
        <begin position="1"/>
        <end position="368"/>
    </location>
</feature>
<feature type="compositionally biased region" description="Basic and acidic residues" evidence="1">
    <location>
        <begin position="323"/>
        <end position="338"/>
    </location>
</feature>
<accession>A0AAW0W384</accession>
<gene>
    <name evidence="2" type="ORF">OTU49_011466</name>
</gene>
<evidence type="ECO:0000256" key="1">
    <source>
        <dbReference type="SAM" id="MobiDB-lite"/>
    </source>
</evidence>
<proteinExistence type="predicted"/>
<dbReference type="Proteomes" id="UP001445076">
    <property type="component" value="Unassembled WGS sequence"/>
</dbReference>
<feature type="non-terminal residue" evidence="2">
    <location>
        <position position="1"/>
    </location>
</feature>
<feature type="compositionally biased region" description="Polar residues" evidence="1">
    <location>
        <begin position="203"/>
        <end position="218"/>
    </location>
</feature>